<keyword evidence="6 9" id="KW-0949">S-adenosyl-L-methionine</keyword>
<evidence type="ECO:0000256" key="9">
    <source>
        <dbReference type="HAMAP-Rule" id="MF_00835"/>
    </source>
</evidence>
<dbReference type="InterPro" id="IPR013216">
    <property type="entry name" value="Methyltransf_11"/>
</dbReference>
<dbReference type="GO" id="GO:0009102">
    <property type="term" value="P:biotin biosynthetic process"/>
    <property type="evidence" value="ECO:0007669"/>
    <property type="project" value="UniProtKB-UniRule"/>
</dbReference>
<organism evidence="12 13">
    <name type="scientific">Litorivivens lipolytica</name>
    <dbReference type="NCBI Taxonomy" id="1524264"/>
    <lineage>
        <taxon>Bacteria</taxon>
        <taxon>Pseudomonadati</taxon>
        <taxon>Pseudomonadota</taxon>
        <taxon>Gammaproteobacteria</taxon>
        <taxon>Litorivivens</taxon>
    </lineage>
</organism>
<dbReference type="SUPFAM" id="SSF53474">
    <property type="entry name" value="alpha/beta-Hydrolases"/>
    <property type="match status" value="1"/>
</dbReference>
<comment type="pathway">
    <text evidence="2 9">Cofactor biosynthesis; biotin biosynthesis.</text>
</comment>
<dbReference type="AlphaFoldDB" id="A0A7W4Z7D1"/>
<dbReference type="PANTHER" id="PTHR13090">
    <property type="entry name" value="ARGININE-HYDROXYLASE NDUFAF5, MITOCHONDRIAL"/>
    <property type="match status" value="1"/>
</dbReference>
<reference evidence="12 13" key="1">
    <citation type="submission" date="2020-08" db="EMBL/GenBank/DDBJ databases">
        <title>Genomic Encyclopedia of Type Strains, Phase III (KMG-III): the genomes of soil and plant-associated and newly described type strains.</title>
        <authorList>
            <person name="Whitman W."/>
        </authorList>
    </citation>
    <scope>NUCLEOTIDE SEQUENCE [LARGE SCALE GENOMIC DNA]</scope>
    <source>
        <strain evidence="12 13">CECT 8654</strain>
    </source>
</reference>
<dbReference type="InterPro" id="IPR011814">
    <property type="entry name" value="BioC"/>
</dbReference>
<protein>
    <recommendedName>
        <fullName evidence="3 9">Malonyl-[acyl-carrier protein] O-methyltransferase</fullName>
        <shortName evidence="9">Malonyl-ACP O-methyltransferase</shortName>
        <ecNumber evidence="3 9">2.1.1.197</ecNumber>
    </recommendedName>
    <alternativeName>
        <fullName evidence="9">Biotin synthesis protein BioC</fullName>
    </alternativeName>
</protein>
<sequence length="503" mass="55696">MLYRERLPARQGDAELVLLHGWGSSSACWRSALPLLRDHFNVTLVDLPGHGRSANYAATYEQFTRDLLEQLPAKAMYLGWSLGGMIATRITADFPERVSALITVASNPSFIRRDDWPAAMPSATFDDFLTRFQKNPVRGLKRFDVLQGGVVGSELGAPEVQYDVLHWLAELDNRQGIAQLNCPSLFLFGEKDGLVPVAVTQQIGSLQNIQVFSDSGHQPFLEEPEAFWSAVIAFCQRHKGEAEVAQHYLDKQKVAASFSRAAESYDGVADLQRRVADYLADKLNANSASALDLGTGTGYSLPALNAQSDTVIAMDLAEGMLAYAREQKSRPADAWLCGDAEDLPLADDSVNTIFSSLAVQWCENIAAVFAEAYRVLKPGGTFLLSTLGPDTLFELREAGKAADNATHVNRFLPREVLERGIERSGLTLQVWQQTTEVLEYQTLRELMNELKSLGAHNVNSDRGMMGKQAMKRFIAAYEDFRQPNGKLPASYQVWYLALQKPKL</sequence>
<keyword evidence="7 9" id="KW-0093">Biotin biosynthesis</keyword>
<dbReference type="RefSeq" id="WP_183410549.1">
    <property type="nucleotide sequence ID" value="NZ_JACHWY010000002.1"/>
</dbReference>
<dbReference type="SUPFAM" id="SSF53335">
    <property type="entry name" value="S-adenosyl-L-methionine-dependent methyltransferases"/>
    <property type="match status" value="1"/>
</dbReference>
<evidence type="ECO:0000256" key="2">
    <source>
        <dbReference type="ARBA" id="ARBA00004746"/>
    </source>
</evidence>
<dbReference type="UniPathway" id="UPA00078"/>
<dbReference type="Gene3D" id="3.40.50.1820">
    <property type="entry name" value="alpha/beta hydrolase"/>
    <property type="match status" value="1"/>
</dbReference>
<gene>
    <name evidence="9" type="primary">bioC</name>
    <name evidence="12" type="ORF">FHR99_002057</name>
</gene>
<comment type="catalytic activity">
    <reaction evidence="1 9">
        <text>malonyl-[ACP] + S-adenosyl-L-methionine = malonyl-[ACP] methyl ester + S-adenosyl-L-homocysteine</text>
        <dbReference type="Rhea" id="RHEA:17105"/>
        <dbReference type="Rhea" id="RHEA-COMP:9623"/>
        <dbReference type="Rhea" id="RHEA-COMP:9954"/>
        <dbReference type="ChEBI" id="CHEBI:57856"/>
        <dbReference type="ChEBI" id="CHEBI:59789"/>
        <dbReference type="ChEBI" id="CHEBI:78449"/>
        <dbReference type="ChEBI" id="CHEBI:78845"/>
        <dbReference type="EC" id="2.1.1.197"/>
    </reaction>
</comment>
<dbReference type="Pfam" id="PF12697">
    <property type="entry name" value="Abhydrolase_6"/>
    <property type="match status" value="1"/>
</dbReference>
<dbReference type="InterPro" id="IPR029063">
    <property type="entry name" value="SAM-dependent_MTases_sf"/>
</dbReference>
<dbReference type="GO" id="GO:0032259">
    <property type="term" value="P:methylation"/>
    <property type="evidence" value="ECO:0007669"/>
    <property type="project" value="UniProtKB-KW"/>
</dbReference>
<evidence type="ECO:0000256" key="1">
    <source>
        <dbReference type="ARBA" id="ARBA00000852"/>
    </source>
</evidence>
<feature type="domain" description="AB hydrolase-1" evidence="11">
    <location>
        <begin position="16"/>
        <end position="227"/>
    </location>
</feature>
<dbReference type="PANTHER" id="PTHR13090:SF1">
    <property type="entry name" value="ARGININE-HYDROXYLASE NDUFAF5, MITOCHONDRIAL"/>
    <property type="match status" value="1"/>
</dbReference>
<dbReference type="GO" id="GO:0008757">
    <property type="term" value="F:S-adenosylmethionine-dependent methyltransferase activity"/>
    <property type="evidence" value="ECO:0007669"/>
    <property type="project" value="InterPro"/>
</dbReference>
<dbReference type="GO" id="GO:0102130">
    <property type="term" value="F:malonyl-CoA methyltransferase activity"/>
    <property type="evidence" value="ECO:0007669"/>
    <property type="project" value="UniProtKB-EC"/>
</dbReference>
<evidence type="ECO:0000256" key="5">
    <source>
        <dbReference type="ARBA" id="ARBA00022679"/>
    </source>
</evidence>
<evidence type="ECO:0000313" key="13">
    <source>
        <dbReference type="Proteomes" id="UP000537130"/>
    </source>
</evidence>
<dbReference type="Gene3D" id="3.40.50.150">
    <property type="entry name" value="Vaccinia Virus protein VP39"/>
    <property type="match status" value="1"/>
</dbReference>
<dbReference type="EMBL" id="JACHWY010000002">
    <property type="protein sequence ID" value="MBB3047791.1"/>
    <property type="molecule type" value="Genomic_DNA"/>
</dbReference>
<dbReference type="Proteomes" id="UP000537130">
    <property type="component" value="Unassembled WGS sequence"/>
</dbReference>
<comment type="similarity">
    <text evidence="9">Belongs to the methyltransferase superfamily.</text>
</comment>
<evidence type="ECO:0000259" key="11">
    <source>
        <dbReference type="Pfam" id="PF12697"/>
    </source>
</evidence>
<dbReference type="InterPro" id="IPR029058">
    <property type="entry name" value="AB_hydrolase_fold"/>
</dbReference>
<accession>A0A7W4Z7D1</accession>
<evidence type="ECO:0000256" key="4">
    <source>
        <dbReference type="ARBA" id="ARBA00022603"/>
    </source>
</evidence>
<dbReference type="HAMAP" id="MF_00835">
    <property type="entry name" value="BioC"/>
    <property type="match status" value="1"/>
</dbReference>
<evidence type="ECO:0000256" key="3">
    <source>
        <dbReference type="ARBA" id="ARBA00012327"/>
    </source>
</evidence>
<dbReference type="Pfam" id="PF08241">
    <property type="entry name" value="Methyltransf_11"/>
    <property type="match status" value="1"/>
</dbReference>
<evidence type="ECO:0000256" key="8">
    <source>
        <dbReference type="ARBA" id="ARBA00025006"/>
    </source>
</evidence>
<evidence type="ECO:0000259" key="10">
    <source>
        <dbReference type="Pfam" id="PF08241"/>
    </source>
</evidence>
<dbReference type="InterPro" id="IPR050602">
    <property type="entry name" value="Malonyl-ACP_OMT"/>
</dbReference>
<name>A0A7W4Z7D1_9GAMM</name>
<keyword evidence="4 9" id="KW-0489">Methyltransferase</keyword>
<evidence type="ECO:0000256" key="6">
    <source>
        <dbReference type="ARBA" id="ARBA00022691"/>
    </source>
</evidence>
<comment type="function">
    <text evidence="8 9">Converts the free carboxyl group of a malonyl-thioester to its methyl ester by transfer of a methyl group from S-adenosyl-L-methionine (SAM). It allows to synthesize pimeloyl-ACP via the fatty acid synthetic pathway.</text>
</comment>
<proteinExistence type="inferred from homology"/>
<feature type="domain" description="Methyltransferase type 11" evidence="10">
    <location>
        <begin position="291"/>
        <end position="383"/>
    </location>
</feature>
<dbReference type="GO" id="GO:0010340">
    <property type="term" value="F:carboxyl-O-methyltransferase activity"/>
    <property type="evidence" value="ECO:0007669"/>
    <property type="project" value="UniProtKB-UniRule"/>
</dbReference>
<dbReference type="EC" id="2.1.1.197" evidence="3 9"/>
<dbReference type="InterPro" id="IPR000073">
    <property type="entry name" value="AB_hydrolase_1"/>
</dbReference>
<keyword evidence="5 9" id="KW-0808">Transferase</keyword>
<evidence type="ECO:0000313" key="12">
    <source>
        <dbReference type="EMBL" id="MBB3047791.1"/>
    </source>
</evidence>
<dbReference type="CDD" id="cd02440">
    <property type="entry name" value="AdoMet_MTases"/>
    <property type="match status" value="1"/>
</dbReference>
<comment type="caution">
    <text evidence="12">The sequence shown here is derived from an EMBL/GenBank/DDBJ whole genome shotgun (WGS) entry which is preliminary data.</text>
</comment>
<dbReference type="NCBIfam" id="TIGR02072">
    <property type="entry name" value="BioC"/>
    <property type="match status" value="1"/>
</dbReference>
<dbReference type="PROSITE" id="PS51257">
    <property type="entry name" value="PROKAR_LIPOPROTEIN"/>
    <property type="match status" value="1"/>
</dbReference>
<evidence type="ECO:0000256" key="7">
    <source>
        <dbReference type="ARBA" id="ARBA00022756"/>
    </source>
</evidence>
<keyword evidence="13" id="KW-1185">Reference proteome</keyword>